<dbReference type="Proteomes" id="UP000595074">
    <property type="component" value="Chromosome"/>
</dbReference>
<sequence>MTAFNRHIVFPDRKSFQNHVSHNRLETIHIIEKKIYPLSQNFLLKSDWYCMSGREIRYYSSRPFGEADRMLSWALEIKDTMILVWDAKQRNILYVRKQAYTFQRLQFWVLHTFIPLILELERSYHLLHAGAVEIAGKAVLFSAFSYGGKSTLTDFFMQNGHAMLTDDSIAIEKRRDGYYATSSYPFHRPFRKVETLGYFVENFVTDPKPVDAVYLLEKSAPDASVGVTEIKGIEKFKALHFSSFIDFSFMKQERFCFFTEMTKRVGVYKITVPWDTARLPEVYETVMVHSSQI</sequence>
<dbReference type="RefSeq" id="WP_197548954.1">
    <property type="nucleotide sequence ID" value="NZ_CP063164.1"/>
</dbReference>
<proteinExistence type="predicted"/>
<gene>
    <name evidence="1" type="ORF">IMZ28_01890</name>
</gene>
<dbReference type="AlphaFoldDB" id="A0A7M1S5I8"/>
<dbReference type="SUPFAM" id="SSF53795">
    <property type="entry name" value="PEP carboxykinase-like"/>
    <property type="match status" value="1"/>
</dbReference>
<evidence type="ECO:0000313" key="1">
    <source>
        <dbReference type="EMBL" id="QOR62251.1"/>
    </source>
</evidence>
<reference evidence="1 2" key="1">
    <citation type="submission" date="2020-10" db="EMBL/GenBank/DDBJ databases">
        <title>The genome of sulfurovum sp.</title>
        <authorList>
            <person name="Xie S."/>
            <person name="Shao Z."/>
            <person name="Jiang L."/>
        </authorList>
    </citation>
    <scope>NUCLEOTIDE SEQUENCE [LARGE SCALE GENOMIC DNA]</scope>
    <source>
        <strain evidence="1 2">ST-419</strain>
    </source>
</reference>
<accession>A0A7M1S5I8</accession>
<dbReference type="KEGG" id="sinu:IMZ28_01890"/>
<protein>
    <submittedName>
        <fullName evidence="1">Uncharacterized protein</fullName>
    </submittedName>
</protein>
<dbReference type="Gene3D" id="3.40.50.300">
    <property type="entry name" value="P-loop containing nucleotide triphosphate hydrolases"/>
    <property type="match status" value="1"/>
</dbReference>
<keyword evidence="2" id="KW-1185">Reference proteome</keyword>
<evidence type="ECO:0000313" key="2">
    <source>
        <dbReference type="Proteomes" id="UP000595074"/>
    </source>
</evidence>
<dbReference type="InterPro" id="IPR027417">
    <property type="entry name" value="P-loop_NTPase"/>
</dbReference>
<name>A0A7M1S5I8_9BACT</name>
<organism evidence="1 2">
    <name type="scientific">Sulfurovum indicum</name>
    <dbReference type="NCBI Taxonomy" id="2779528"/>
    <lineage>
        <taxon>Bacteria</taxon>
        <taxon>Pseudomonadati</taxon>
        <taxon>Campylobacterota</taxon>
        <taxon>Epsilonproteobacteria</taxon>
        <taxon>Campylobacterales</taxon>
        <taxon>Sulfurovaceae</taxon>
        <taxon>Sulfurovum</taxon>
    </lineage>
</organism>
<dbReference type="EMBL" id="CP063164">
    <property type="protein sequence ID" value="QOR62251.1"/>
    <property type="molecule type" value="Genomic_DNA"/>
</dbReference>